<keyword evidence="3" id="KW-1133">Transmembrane helix</keyword>
<evidence type="ECO:0000256" key="2">
    <source>
        <dbReference type="ARBA" id="ARBA00022475"/>
    </source>
</evidence>
<keyword evidence="6" id="KW-1185">Reference proteome</keyword>
<dbReference type="GO" id="GO:0005886">
    <property type="term" value="C:plasma membrane"/>
    <property type="evidence" value="ECO:0007669"/>
    <property type="project" value="UniProtKB-SubCell"/>
</dbReference>
<evidence type="ECO:0000313" key="6">
    <source>
        <dbReference type="Proteomes" id="UP000625711"/>
    </source>
</evidence>
<feature type="transmembrane region" description="Helical" evidence="3">
    <location>
        <begin position="104"/>
        <end position="122"/>
    </location>
</feature>
<evidence type="ECO:0000256" key="1">
    <source>
        <dbReference type="ARBA" id="ARBA00004651"/>
    </source>
</evidence>
<dbReference type="EMBL" id="JAACXV010012703">
    <property type="protein sequence ID" value="KAF7274509.1"/>
    <property type="molecule type" value="Genomic_DNA"/>
</dbReference>
<dbReference type="GO" id="GO:1902600">
    <property type="term" value="P:proton transmembrane transport"/>
    <property type="evidence" value="ECO:0007669"/>
    <property type="project" value="TreeGrafter"/>
</dbReference>
<keyword evidence="3" id="KW-0472">Membrane</keyword>
<dbReference type="AlphaFoldDB" id="A0A834I5S8"/>
<comment type="caution">
    <text evidence="5">The sequence shown here is derived from an EMBL/GenBank/DDBJ whole genome shotgun (WGS) entry which is preliminary data.</text>
</comment>
<evidence type="ECO:0000256" key="3">
    <source>
        <dbReference type="SAM" id="Phobius"/>
    </source>
</evidence>
<dbReference type="InterPro" id="IPR006068">
    <property type="entry name" value="ATPase_P-typ_cation-transptr_C"/>
</dbReference>
<keyword evidence="3" id="KW-0812">Transmembrane</keyword>
<dbReference type="GO" id="GO:0005391">
    <property type="term" value="F:P-type sodium:potassium-exchanging transporter activity"/>
    <property type="evidence" value="ECO:0007669"/>
    <property type="project" value="TreeGrafter"/>
</dbReference>
<gene>
    <name evidence="5" type="ORF">GWI33_012840</name>
</gene>
<keyword evidence="2" id="KW-1003">Cell membrane</keyword>
<dbReference type="GO" id="GO:0030007">
    <property type="term" value="P:intracellular potassium ion homeostasis"/>
    <property type="evidence" value="ECO:0007669"/>
    <property type="project" value="TreeGrafter"/>
</dbReference>
<dbReference type="GO" id="GO:0006883">
    <property type="term" value="P:intracellular sodium ion homeostasis"/>
    <property type="evidence" value="ECO:0007669"/>
    <property type="project" value="TreeGrafter"/>
</dbReference>
<accession>A0A834I5S8</accession>
<dbReference type="FunFam" id="1.20.1110.10:FF:000095">
    <property type="entry name" value="Sodium/potassium-transporting ATPase subunit alpha-1"/>
    <property type="match status" value="1"/>
</dbReference>
<dbReference type="GO" id="GO:1990573">
    <property type="term" value="P:potassium ion import across plasma membrane"/>
    <property type="evidence" value="ECO:0007669"/>
    <property type="project" value="TreeGrafter"/>
</dbReference>
<organism evidence="5 6">
    <name type="scientific">Rhynchophorus ferrugineus</name>
    <name type="common">Red palm weevil</name>
    <name type="synonym">Curculio ferrugineus</name>
    <dbReference type="NCBI Taxonomy" id="354439"/>
    <lineage>
        <taxon>Eukaryota</taxon>
        <taxon>Metazoa</taxon>
        <taxon>Ecdysozoa</taxon>
        <taxon>Arthropoda</taxon>
        <taxon>Hexapoda</taxon>
        <taxon>Insecta</taxon>
        <taxon>Pterygota</taxon>
        <taxon>Neoptera</taxon>
        <taxon>Endopterygota</taxon>
        <taxon>Coleoptera</taxon>
        <taxon>Polyphaga</taxon>
        <taxon>Cucujiformia</taxon>
        <taxon>Curculionidae</taxon>
        <taxon>Dryophthorinae</taxon>
        <taxon>Rhynchophorus</taxon>
    </lineage>
</organism>
<dbReference type="Proteomes" id="UP000625711">
    <property type="component" value="Unassembled WGS sequence"/>
</dbReference>
<feature type="transmembrane region" description="Helical" evidence="3">
    <location>
        <begin position="168"/>
        <end position="185"/>
    </location>
</feature>
<dbReference type="Pfam" id="PF00689">
    <property type="entry name" value="Cation_ATPase_C"/>
    <property type="match status" value="1"/>
</dbReference>
<feature type="domain" description="Cation-transporting P-type ATPase C-terminal" evidence="4">
    <location>
        <begin position="1"/>
        <end position="191"/>
    </location>
</feature>
<sequence length="207" mass="24806">MLPAISLAYERAESDIMLRPPRNPRKDKLVTRKLYFLAYGHIGLIEAMGGFFVYFAIMAEHGFMPMQLFGLRERWDSESVNDLLDYYGQEWTYQNRKELEYTCYTAFMISVVVTQWLDLVVCKTRSNSIFKQGMGNMVLNISLVVETVVACMLSYLPNMSYLKFYPILFRWWCYSLPFALLIFAFDEFRKWRIRKYPQGWYRKETYY</sequence>
<dbReference type="OrthoDB" id="3352408at2759"/>
<dbReference type="InterPro" id="IPR023298">
    <property type="entry name" value="ATPase_P-typ_TM_dom_sf"/>
</dbReference>
<evidence type="ECO:0000313" key="5">
    <source>
        <dbReference type="EMBL" id="KAF7274509.1"/>
    </source>
</evidence>
<protein>
    <recommendedName>
        <fullName evidence="4">Cation-transporting P-type ATPase C-terminal domain-containing protein</fullName>
    </recommendedName>
</protein>
<feature type="transmembrane region" description="Helical" evidence="3">
    <location>
        <begin position="34"/>
        <end position="57"/>
    </location>
</feature>
<dbReference type="GO" id="GO:0036376">
    <property type="term" value="P:sodium ion export across plasma membrane"/>
    <property type="evidence" value="ECO:0007669"/>
    <property type="project" value="TreeGrafter"/>
</dbReference>
<dbReference type="PANTHER" id="PTHR43294:SF13">
    <property type="entry name" value="SODIUM_POTASSIUM-TRANSPORTING ATPASE SUBUNIT ALPHA"/>
    <property type="match status" value="1"/>
</dbReference>
<dbReference type="Gene3D" id="1.20.1110.10">
    <property type="entry name" value="Calcium-transporting ATPase, transmembrane domain"/>
    <property type="match status" value="1"/>
</dbReference>
<dbReference type="PRINTS" id="PR00121">
    <property type="entry name" value="NAKATPASE"/>
</dbReference>
<reference evidence="5" key="1">
    <citation type="submission" date="2020-08" db="EMBL/GenBank/DDBJ databases">
        <title>Genome sequencing and assembly of the red palm weevil Rhynchophorus ferrugineus.</title>
        <authorList>
            <person name="Dias G.B."/>
            <person name="Bergman C.M."/>
            <person name="Manee M."/>
        </authorList>
    </citation>
    <scope>NUCLEOTIDE SEQUENCE</scope>
    <source>
        <strain evidence="5">AA-2017</strain>
        <tissue evidence="5">Whole larva</tissue>
    </source>
</reference>
<dbReference type="PANTHER" id="PTHR43294">
    <property type="entry name" value="SODIUM/POTASSIUM-TRANSPORTING ATPASE SUBUNIT ALPHA"/>
    <property type="match status" value="1"/>
</dbReference>
<name>A0A834I5S8_RHYFE</name>
<evidence type="ECO:0000259" key="4">
    <source>
        <dbReference type="Pfam" id="PF00689"/>
    </source>
</evidence>
<dbReference type="InterPro" id="IPR050510">
    <property type="entry name" value="Cation_transp_ATPase_P-type"/>
</dbReference>
<feature type="transmembrane region" description="Helical" evidence="3">
    <location>
        <begin position="134"/>
        <end position="156"/>
    </location>
</feature>
<proteinExistence type="predicted"/>
<comment type="subcellular location">
    <subcellularLocation>
        <location evidence="1">Cell membrane</location>
        <topology evidence="1">Multi-pass membrane protein</topology>
    </subcellularLocation>
</comment>
<dbReference type="SUPFAM" id="SSF81665">
    <property type="entry name" value="Calcium ATPase, transmembrane domain M"/>
    <property type="match status" value="1"/>
</dbReference>